<dbReference type="GeneID" id="8049092"/>
<dbReference type="InterPro" id="IPR028231">
    <property type="entry name" value="Spt6_YqgF"/>
</dbReference>
<dbReference type="InterPro" id="IPR055179">
    <property type="entry name" value="Tex-like_central_region"/>
</dbReference>
<dbReference type="Gene3D" id="1.10.10.2740">
    <property type="entry name" value="Spt6, Death-like domain"/>
    <property type="match status" value="1"/>
</dbReference>
<dbReference type="CDD" id="cd09928">
    <property type="entry name" value="SH2_Cterm_SPT6_like"/>
    <property type="match status" value="1"/>
</dbReference>
<dbReference type="HOGENOM" id="CLU_001680_0_1_1"/>
<dbReference type="PROSITE" id="PS50001">
    <property type="entry name" value="SH2"/>
    <property type="match status" value="1"/>
</dbReference>
<keyword evidence="5" id="KW-0158">Chromosome</keyword>
<dbReference type="Pfam" id="PF22706">
    <property type="entry name" value="Tex_central_region"/>
    <property type="match status" value="1"/>
</dbReference>
<protein>
    <recommendedName>
        <fullName evidence="4 10">Transcription elongation factor Spt6</fullName>
    </recommendedName>
</protein>
<name>B9WJY9_CANDC</name>
<sequence length="1403" mass="161968">MSEVTEERNRYEDENDEGEGDDLREPVTDSSEEEDDDDDEEEIQKVREGFIVDDDEDEVQTKKRKSHKKRRREKERTHHDDALDEDDLELLLENSGLKRPSSAGKFKRLKRKQVEDDEDENESQDHPRGEQQLRDIFSDDEEVEEEAAPRDRHIIDEFDGFIEEDDFSDEDEQTRLERREQRKKLKSQGPRIDTSKLSNVDRQSLSELFEVFGDGNEYDWALEAQELEDAGALDKEEPASLDEVFEHSELKERMLTEEDNLIRIIDVPERYQMYRSALTYIDLDNEELEMEKMWVANTLLKEKKAFLREDWVEPFKECVGQVVQFVSKENLEVPFIWNHRRDYLEYVEPVDPAVAVPGSVRELMLSEDDLWRIVTLDIEYHSLYEKRLNTEKIVESLEIDDDLVKDIKTLDSMVAVQDMHDYIQFTYSKEIRQRGNEQEDGQSSNRKHSKFALFERIRENVLYDAVKAYGISAKEFGENVQDQSSKGFEVPYRIHATDDAWESPDDMIERLIQDDEVIFRDEKTARDAVRRTFADEIFHNPKIRHEVRSTYKSYASISVAVTEKGRATIDTHSPFADIKYAINRSPGDLIAKPDVLLRMLEAERLGLAVIKVETKDFSSWFQCIFNCLKSDGFSEISEKWNKEREIVLNLAFKRLCSMVALNTKEDLRRECERLIANKVRRGLLAKIEQAPYTPYGFDIGSKSNVLALTFGKGDYDSAVVGVYIKHDGKVSRFFKSDDNPSRNRETEDAFKGQLKQFFDEDLRDETPDVIVVSGYNANTKRLYDVVYSFVSEFGISVKSDFEDGTSQLIKVVWGQDETARLYQNSDRAKKEFPDKPTLVKYAVSLGRYLQNPLLEYIALGDDILSLTFHEHQKLISNDLVKEVVESAFVDIVNAVGVDINEAVRDLRLAQTLQYVGGLGPRKASGLLRNIGSNLGSVLVNRSALVEEELTTANIFINCASALNVVVGKSVNSKDFEVEILDSTRIHPEDYELARKMAADALEVDEEDMEHLGRGGVINQLMKDDPRKLNALNLLAFAKELEERIGKKKFRTLQAIKEELINNYEEVRAPFRILNNEDAFFILTGERPQQLKNTIIPVTITKVNKNFNDPYAKIRGLKVVTPSLIQGTIDENVIPRDAEYVQGQVVQAVVLELYTDNFTAVLSLRKEDIARAMKGVVVREYGKWDHKAEDADIKREKAKENAKLAKTRNIQHPFYRNFNYKQAEEYLAPQNVGDYVIRPSSKGPSYLTITWKVGNNLFQHLLVEERIRGRFKEYIVDGKTYEDLDQLAFQHIQVIAKNVTDMVRHPKFREGTLSVVHEWLESYTRANPKSSAYVFCYDHKSPGNFLLLFKVNVNAKVVTWHVKTDVGGYMLRSSIYPNMLSLCNGFKQAVKTQSQPKTYNTGYY</sequence>
<dbReference type="PANTHER" id="PTHR10145">
    <property type="entry name" value="TRANSCRIPTION ELONGATION FACTOR SPT6"/>
    <property type="match status" value="1"/>
</dbReference>
<dbReference type="GO" id="GO:0042393">
    <property type="term" value="F:histone binding"/>
    <property type="evidence" value="ECO:0007669"/>
    <property type="project" value="TreeGrafter"/>
</dbReference>
<dbReference type="Pfam" id="PF14633">
    <property type="entry name" value="SH2_2"/>
    <property type="match status" value="1"/>
</dbReference>
<dbReference type="InterPro" id="IPR041692">
    <property type="entry name" value="HHH_9"/>
</dbReference>
<dbReference type="Pfam" id="PF14641">
    <property type="entry name" value="HTH_44"/>
    <property type="match status" value="1"/>
</dbReference>
<dbReference type="Gene3D" id="3.30.505.10">
    <property type="entry name" value="SH2 domain"/>
    <property type="match status" value="2"/>
</dbReference>
<feature type="region of interest" description="Disordered" evidence="12">
    <location>
        <begin position="1"/>
        <end position="195"/>
    </location>
</feature>
<dbReference type="CDD" id="cd09918">
    <property type="entry name" value="SH2_Nterm_SPT6_like"/>
    <property type="match status" value="1"/>
</dbReference>
<accession>B9WJY9</accession>
<feature type="compositionally biased region" description="Acidic residues" evidence="12">
    <location>
        <begin position="30"/>
        <end position="42"/>
    </location>
</feature>
<keyword evidence="8 10" id="KW-0539">Nucleus</keyword>
<dbReference type="Gene3D" id="1.10.3500.10">
    <property type="entry name" value="Tex N-terminal region-like"/>
    <property type="match status" value="1"/>
</dbReference>
<dbReference type="GO" id="GO:0031491">
    <property type="term" value="F:nucleosome binding"/>
    <property type="evidence" value="ECO:0007669"/>
    <property type="project" value="TreeGrafter"/>
</dbReference>
<dbReference type="InterPro" id="IPR036860">
    <property type="entry name" value="SH2_dom_sf"/>
</dbReference>
<dbReference type="GO" id="GO:0034728">
    <property type="term" value="P:nucleosome organization"/>
    <property type="evidence" value="ECO:0007669"/>
    <property type="project" value="TreeGrafter"/>
</dbReference>
<dbReference type="EMBL" id="FM992694">
    <property type="protein sequence ID" value="CAX40947.1"/>
    <property type="molecule type" value="Genomic_DNA"/>
</dbReference>
<keyword evidence="16" id="KW-1185">Reference proteome</keyword>
<evidence type="ECO:0000256" key="7">
    <source>
        <dbReference type="ARBA" id="ARBA00023163"/>
    </source>
</evidence>
<dbReference type="SUPFAM" id="SSF55550">
    <property type="entry name" value="SH2 domain"/>
    <property type="match status" value="1"/>
</dbReference>
<evidence type="ECO:0000256" key="8">
    <source>
        <dbReference type="ARBA" id="ARBA00023242"/>
    </source>
</evidence>
<reference evidence="15 16" key="1">
    <citation type="journal article" date="2009" name="Genome Res.">
        <title>Comparative genomics of the fungal pathogens Candida dubliniensis and Candida albicans.</title>
        <authorList>
            <person name="Jackson A.P."/>
            <person name="Gamble J.A."/>
            <person name="Yeomans T."/>
            <person name="Moran G.P."/>
            <person name="Saunders D."/>
            <person name="Harris D."/>
            <person name="Aslett M."/>
            <person name="Barrell J.F."/>
            <person name="Butler G."/>
            <person name="Citiulo F."/>
            <person name="Coleman D.C."/>
            <person name="de Groot P.W.J."/>
            <person name="Goodwin T.J."/>
            <person name="Quail M.A."/>
            <person name="McQuillan J."/>
            <person name="Munro C.A."/>
            <person name="Pain A."/>
            <person name="Poulter R.T."/>
            <person name="Rajandream M.A."/>
            <person name="Renauld H."/>
            <person name="Spiering M.J."/>
            <person name="Tivey A."/>
            <person name="Gow N.A.R."/>
            <person name="Barrell B."/>
            <person name="Sullivan D.J."/>
            <person name="Berriman M."/>
        </authorList>
    </citation>
    <scope>NUCLEOTIDE SEQUENCE [LARGE SCALE GENOMIC DNA]</scope>
    <source>
        <strain evidence="16">CD36 / ATCC MYA-646 / CBS 7987 / NCPF 3949 / NRRL Y-17841</strain>
    </source>
</reference>
<evidence type="ECO:0000256" key="2">
    <source>
        <dbReference type="ARBA" id="ARBA00004286"/>
    </source>
</evidence>
<dbReference type="InterPro" id="IPR023319">
    <property type="entry name" value="Tex-like_HTH_dom_sf"/>
</dbReference>
<comment type="similarity">
    <text evidence="3 10">Belongs to the SPT6 family.</text>
</comment>
<dbReference type="eggNOG" id="KOG1856">
    <property type="taxonomic scope" value="Eukaryota"/>
</dbReference>
<dbReference type="SUPFAM" id="SSF53098">
    <property type="entry name" value="Ribonuclease H-like"/>
    <property type="match status" value="1"/>
</dbReference>
<dbReference type="Proteomes" id="UP000002605">
    <property type="component" value="Chromosome 7"/>
</dbReference>
<dbReference type="InterPro" id="IPR028088">
    <property type="entry name" value="Spt6_HTH_DNA-bd_dom"/>
</dbReference>
<evidence type="ECO:0000256" key="11">
    <source>
        <dbReference type="PROSITE-ProRule" id="PRU00191"/>
    </source>
</evidence>
<evidence type="ECO:0000256" key="10">
    <source>
        <dbReference type="PIRNR" id="PIRNR036947"/>
    </source>
</evidence>
<comment type="function">
    <text evidence="9">Histone H3-H4 chaperone that plays a role in maintenance of chromatin structure during RNA polymerase II transcription elongation thereby repressing transcription initiation from cryptic promoters. Mediates the reassembly of nucleosomes onto the promoters of at least a selected set of genes during repression; the nucleosome reassembly is essential for transcriptional repression. Essential for viability.</text>
</comment>
<evidence type="ECO:0000256" key="12">
    <source>
        <dbReference type="SAM" id="MobiDB-lite"/>
    </source>
</evidence>
<feature type="compositionally biased region" description="Basic residues" evidence="12">
    <location>
        <begin position="62"/>
        <end position="73"/>
    </location>
</feature>
<dbReference type="InterPro" id="IPR012337">
    <property type="entry name" value="RNaseH-like_sf"/>
</dbReference>
<dbReference type="GO" id="GO:0005694">
    <property type="term" value="C:chromosome"/>
    <property type="evidence" value="ECO:0007669"/>
    <property type="project" value="UniProtKB-SubCell"/>
</dbReference>
<dbReference type="RefSeq" id="XP_002421603.1">
    <property type="nucleotide sequence ID" value="XM_002421558.1"/>
</dbReference>
<dbReference type="InterPro" id="IPR042066">
    <property type="entry name" value="Spt6_death-like"/>
</dbReference>
<dbReference type="PIRSF" id="PIRSF036947">
    <property type="entry name" value="Spt6"/>
    <property type="match status" value="1"/>
</dbReference>
<evidence type="ECO:0000256" key="6">
    <source>
        <dbReference type="ARBA" id="ARBA00022999"/>
    </source>
</evidence>
<dbReference type="Pfam" id="PF17674">
    <property type="entry name" value="HHH_9"/>
    <property type="match status" value="1"/>
</dbReference>
<dbReference type="VEuPathDB" id="FungiDB:CD36_73960"/>
<evidence type="ECO:0000256" key="5">
    <source>
        <dbReference type="ARBA" id="ARBA00022454"/>
    </source>
</evidence>
<proteinExistence type="inferred from homology"/>
<gene>
    <name evidence="14" type="ordered locus">Cd36_73960</name>
    <name evidence="15" type="ORF">CD36_73960</name>
</gene>
<dbReference type="GO" id="GO:0140673">
    <property type="term" value="P:transcription elongation-coupled chromatin remodeling"/>
    <property type="evidence" value="ECO:0007669"/>
    <property type="project" value="InterPro"/>
</dbReference>
<dbReference type="InterPro" id="IPR035420">
    <property type="entry name" value="Spt6_SH2"/>
</dbReference>
<evidence type="ECO:0000256" key="9">
    <source>
        <dbReference type="ARBA" id="ARBA00093389"/>
    </source>
</evidence>
<dbReference type="SUPFAM" id="SSF47781">
    <property type="entry name" value="RuvA domain 2-like"/>
    <property type="match status" value="2"/>
</dbReference>
<dbReference type="FunFam" id="3.30.505.10:FF:000065">
    <property type="entry name" value="Transcription elongation factor SPT6"/>
    <property type="match status" value="1"/>
</dbReference>
<dbReference type="InterPro" id="IPR023323">
    <property type="entry name" value="Tex-like_dom_sf"/>
</dbReference>
<keyword evidence="7 10" id="KW-0804">Transcription</keyword>
<dbReference type="FunFam" id="1.10.10.2740:FF:000002">
    <property type="entry name" value="Transcription elongation factor Spt6"/>
    <property type="match status" value="1"/>
</dbReference>
<feature type="domain" description="SH2" evidence="13">
    <location>
        <begin position="1212"/>
        <end position="1306"/>
    </location>
</feature>
<dbReference type="Pfam" id="PF14632">
    <property type="entry name" value="SPT6_acidic"/>
    <property type="match status" value="1"/>
</dbReference>
<dbReference type="InterPro" id="IPR017072">
    <property type="entry name" value="TF_Spt6"/>
</dbReference>
<dbReference type="OrthoDB" id="995477at2759"/>
<dbReference type="Gene3D" id="1.10.10.650">
    <property type="entry name" value="RuvA domain 2-like"/>
    <property type="match status" value="1"/>
</dbReference>
<dbReference type="GO" id="GO:0003677">
    <property type="term" value="F:DNA binding"/>
    <property type="evidence" value="ECO:0007669"/>
    <property type="project" value="InterPro"/>
</dbReference>
<comment type="subcellular location">
    <subcellularLocation>
        <location evidence="2">Chromosome</location>
    </subcellularLocation>
    <subcellularLocation>
        <location evidence="1 10">Nucleus</location>
    </subcellularLocation>
</comment>
<dbReference type="InterPro" id="IPR035018">
    <property type="entry name" value="Spt6_SH2_C"/>
</dbReference>
<dbReference type="Gene3D" id="1.10.150.850">
    <property type="entry name" value="Spt6, helix-hairpin-helix domain"/>
    <property type="match status" value="1"/>
</dbReference>
<dbReference type="InterPro" id="IPR032706">
    <property type="entry name" value="Spt6_HHH"/>
</dbReference>
<keyword evidence="6 11" id="KW-0727">SH2 domain</keyword>
<comment type="function">
    <text evidence="10">Plays a role in maintenance of chromatin structure during RNA polymerase II transcription elongation thereby repressing transcription initiation from cryptic promoters. Mediates the reassembly of nucleosomes onto the promoters of at least a selected set of genes during repression; the nucleosome reassembly is essential for transcriptional repression.</text>
</comment>
<dbReference type="InterPro" id="IPR049540">
    <property type="entry name" value="Spt6-like_S1"/>
</dbReference>
<dbReference type="KEGG" id="cdu:CD36_73960"/>
<feature type="compositionally biased region" description="Basic and acidic residues" evidence="12">
    <location>
        <begin position="123"/>
        <end position="137"/>
    </location>
</feature>
<evidence type="ECO:0000256" key="3">
    <source>
        <dbReference type="ARBA" id="ARBA00009253"/>
    </source>
</evidence>
<feature type="compositionally biased region" description="Basic and acidic residues" evidence="12">
    <location>
        <begin position="1"/>
        <end position="12"/>
    </location>
</feature>
<dbReference type="Pfam" id="PF14635">
    <property type="entry name" value="HHH_7"/>
    <property type="match status" value="1"/>
</dbReference>
<dbReference type="InterPro" id="IPR010994">
    <property type="entry name" value="RuvA_2-like"/>
</dbReference>
<dbReference type="GO" id="GO:0008023">
    <property type="term" value="C:transcription elongation factor complex"/>
    <property type="evidence" value="ECO:0007669"/>
    <property type="project" value="TreeGrafter"/>
</dbReference>
<organism evidence="15 16">
    <name type="scientific">Candida dubliniensis (strain CD36 / ATCC MYA-646 / CBS 7987 / NCPF 3949 / NRRL Y-17841)</name>
    <name type="common">Yeast</name>
    <dbReference type="NCBI Taxonomy" id="573826"/>
    <lineage>
        <taxon>Eukaryota</taxon>
        <taxon>Fungi</taxon>
        <taxon>Dikarya</taxon>
        <taxon>Ascomycota</taxon>
        <taxon>Saccharomycotina</taxon>
        <taxon>Pichiomycetes</taxon>
        <taxon>Debaryomycetaceae</taxon>
        <taxon>Candida/Lodderomyces clade</taxon>
        <taxon>Candida</taxon>
    </lineage>
</organism>
<evidence type="ECO:0000259" key="13">
    <source>
        <dbReference type="PROSITE" id="PS50001"/>
    </source>
</evidence>
<evidence type="ECO:0000256" key="4">
    <source>
        <dbReference type="ARBA" id="ARBA00020248"/>
    </source>
</evidence>
<evidence type="ECO:0000313" key="16">
    <source>
        <dbReference type="Proteomes" id="UP000002605"/>
    </source>
</evidence>
<feature type="compositionally biased region" description="Acidic residues" evidence="12">
    <location>
        <begin position="157"/>
        <end position="172"/>
    </location>
</feature>
<dbReference type="InterPro" id="IPR000980">
    <property type="entry name" value="SH2"/>
</dbReference>
<dbReference type="Pfam" id="PF21710">
    <property type="entry name" value="Spt6_S1"/>
    <property type="match status" value="1"/>
</dbReference>
<dbReference type="Pfam" id="PF14639">
    <property type="entry name" value="YqgF"/>
    <property type="match status" value="1"/>
</dbReference>
<evidence type="ECO:0000313" key="14">
    <source>
        <dbReference type="CGD" id="CAL0000159173"/>
    </source>
</evidence>
<feature type="compositionally biased region" description="Basic and acidic residues" evidence="12">
    <location>
        <begin position="147"/>
        <end position="156"/>
    </location>
</feature>
<dbReference type="CGD" id="CAL0000159173">
    <property type="gene designation" value="Cd36_73960"/>
</dbReference>
<dbReference type="PANTHER" id="PTHR10145:SF6">
    <property type="entry name" value="TRANSCRIPTION ELONGATION FACTOR SPT6"/>
    <property type="match status" value="1"/>
</dbReference>
<dbReference type="InterPro" id="IPR028083">
    <property type="entry name" value="Spt6_acidic_N_dom"/>
</dbReference>
<dbReference type="InterPro" id="IPR035019">
    <property type="entry name" value="Spt6_SH2_N"/>
</dbReference>
<evidence type="ECO:0000256" key="1">
    <source>
        <dbReference type="ARBA" id="ARBA00004123"/>
    </source>
</evidence>
<dbReference type="SUPFAM" id="SSF158832">
    <property type="entry name" value="Tex N-terminal region-like"/>
    <property type="match status" value="1"/>
</dbReference>
<evidence type="ECO:0000313" key="15">
    <source>
        <dbReference type="EMBL" id="CAX40947.1"/>
    </source>
</evidence>
<dbReference type="Gene3D" id="3.30.420.140">
    <property type="entry name" value="YqgF/RNase H-like domain"/>
    <property type="match status" value="1"/>
</dbReference>
<dbReference type="InterPro" id="IPR037027">
    <property type="entry name" value="YqgF/RNaseH-like_dom_sf"/>
</dbReference>